<evidence type="ECO:0000313" key="1">
    <source>
        <dbReference type="EMBL" id="EDS04727.1"/>
    </source>
</evidence>
<dbReference type="HOGENOM" id="CLU_3003817_0_0_10"/>
<reference evidence="1" key="2">
    <citation type="submission" date="2013-09" db="EMBL/GenBank/DDBJ databases">
        <title>Draft genome sequence of Alistipes putredinis (DSM 17216).</title>
        <authorList>
            <person name="Sudarsanam P."/>
            <person name="Ley R."/>
            <person name="Guruge J."/>
            <person name="Turnbaugh P.J."/>
            <person name="Mahowald M."/>
            <person name="Liep D."/>
            <person name="Gordon J."/>
        </authorList>
    </citation>
    <scope>NUCLEOTIDE SEQUENCE</scope>
    <source>
        <strain evidence="1">DSM 17216</strain>
    </source>
</reference>
<organism evidence="1 2">
    <name type="scientific">Alistipes putredinis DSM 17216</name>
    <dbReference type="NCBI Taxonomy" id="445970"/>
    <lineage>
        <taxon>Bacteria</taxon>
        <taxon>Pseudomonadati</taxon>
        <taxon>Bacteroidota</taxon>
        <taxon>Bacteroidia</taxon>
        <taxon>Bacteroidales</taxon>
        <taxon>Rikenellaceae</taxon>
        <taxon>Alistipes</taxon>
    </lineage>
</organism>
<comment type="caution">
    <text evidence="1">The sequence shown here is derived from an EMBL/GenBank/DDBJ whole genome shotgun (WGS) entry which is preliminary data.</text>
</comment>
<gene>
    <name evidence="1" type="ORF">ALIPUT_00600</name>
</gene>
<protein>
    <submittedName>
        <fullName evidence="1">Uncharacterized protein</fullName>
    </submittedName>
</protein>
<sequence>MSSLRFEILKTKIVKGEGNRAGLHAKIAELPPIFCKDSESREKTGTYSRFFEAHPI</sequence>
<proteinExistence type="predicted"/>
<reference evidence="1" key="1">
    <citation type="submission" date="2007-10" db="EMBL/GenBank/DDBJ databases">
        <authorList>
            <person name="Fulton L."/>
            <person name="Clifton S."/>
            <person name="Fulton B."/>
            <person name="Xu J."/>
            <person name="Minx P."/>
            <person name="Pepin K.H."/>
            <person name="Johnson M."/>
            <person name="Thiruvilangam P."/>
            <person name="Bhonagiri V."/>
            <person name="Nash W.E."/>
            <person name="Mardis E.R."/>
            <person name="Wilson R.K."/>
        </authorList>
    </citation>
    <scope>NUCLEOTIDE SEQUENCE [LARGE SCALE GENOMIC DNA]</scope>
    <source>
        <strain evidence="1">DSM 17216</strain>
    </source>
</reference>
<accession>B0MSK8</accession>
<dbReference type="AlphaFoldDB" id="B0MSK8"/>
<keyword evidence="2" id="KW-1185">Reference proteome</keyword>
<dbReference type="EMBL" id="ABFK02000016">
    <property type="protein sequence ID" value="EDS04727.1"/>
    <property type="molecule type" value="Genomic_DNA"/>
</dbReference>
<dbReference type="Proteomes" id="UP000005819">
    <property type="component" value="Unassembled WGS sequence"/>
</dbReference>
<evidence type="ECO:0000313" key="2">
    <source>
        <dbReference type="Proteomes" id="UP000005819"/>
    </source>
</evidence>
<name>B0MSK8_9BACT</name>